<dbReference type="GO" id="GO:0003676">
    <property type="term" value="F:nucleic acid binding"/>
    <property type="evidence" value="ECO:0007669"/>
    <property type="project" value="InterPro"/>
</dbReference>
<feature type="region of interest" description="Disordered" evidence="1">
    <location>
        <begin position="328"/>
        <end position="358"/>
    </location>
</feature>
<dbReference type="SMART" id="SM01173">
    <property type="entry name" value="DUF4187"/>
    <property type="match status" value="1"/>
</dbReference>
<dbReference type="Pfam" id="PF01585">
    <property type="entry name" value="G-patch"/>
    <property type="match status" value="1"/>
</dbReference>
<dbReference type="HOGENOM" id="CLU_046724_2_0_1"/>
<evidence type="ECO:0000256" key="1">
    <source>
        <dbReference type="SAM" id="MobiDB-lite"/>
    </source>
</evidence>
<sequence>MTMAEKRRVDLGFDDDSDESGSEEVLVPRKVQKKTTLPKFTFKTDKIQSNDVDDIRPSLGESQTVDGNKIASGSDDDDYMNIQIQEDETTRPQSLRSKEEPRLKPQYEFEKIGQDQKDKLKQTPHNNQSLFGQIIDDDHHEKEQEKTSEDEDDSHFDIDVIRPISTHAKSSSKGLSIMEKMGFKIGDTLGIDKKNKDALLEPLQLVNIKGREGIKEHKADPKIEAKIPKDGLTEEQTKLFRERLIAEDAEAVKERLLHKMQKLCWQLTGGADIPNIETVNPLDVNVLWRGYVKFILKMKRESKERNQITEILDSPKSANNDDEIKLDEIESNGSSNDQEKKNDNETISREEEDEEDDDELLMFQELSLDAQIEKLYMFLRTDFDYCYYCGTRYINQTDLFSHCPGLTPEDHQ</sequence>
<dbReference type="PANTHER" id="PTHR21032">
    <property type="entry name" value="G PATCH DOMAIN-CONTAINING PROTEIN 11"/>
    <property type="match status" value="1"/>
</dbReference>
<feature type="compositionally biased region" description="Acidic residues" evidence="1">
    <location>
        <begin position="12"/>
        <end position="22"/>
    </location>
</feature>
<comment type="caution">
    <text evidence="3">The sequence shown here is derived from an EMBL/GenBank/DDBJ whole genome shotgun (WGS) entry which is preliminary data.</text>
</comment>
<gene>
    <name evidence="3" type="ORF">BN7_1445</name>
</gene>
<dbReference type="Proteomes" id="UP000009328">
    <property type="component" value="Unassembled WGS sequence"/>
</dbReference>
<feature type="compositionally biased region" description="Basic and acidic residues" evidence="1">
    <location>
        <begin position="1"/>
        <end position="11"/>
    </location>
</feature>
<dbReference type="InterPro" id="IPR000467">
    <property type="entry name" value="G_patch_dom"/>
</dbReference>
<feature type="region of interest" description="Disordered" evidence="1">
    <location>
        <begin position="48"/>
        <end position="156"/>
    </location>
</feature>
<reference evidence="3 4" key="1">
    <citation type="journal article" date="2012" name="Eukaryot. Cell">
        <title>Draft genome sequence of Wickerhamomyces ciferrii NRRL Y-1031 F-60-10.</title>
        <authorList>
            <person name="Schneider J."/>
            <person name="Andrea H."/>
            <person name="Blom J."/>
            <person name="Jaenicke S."/>
            <person name="Ruckert C."/>
            <person name="Schorsch C."/>
            <person name="Szczepanowski R."/>
            <person name="Farwick M."/>
            <person name="Goesmann A."/>
            <person name="Puhler A."/>
            <person name="Schaffer S."/>
            <person name="Tauch A."/>
            <person name="Kohler T."/>
            <person name="Brinkrolf K."/>
        </authorList>
    </citation>
    <scope>NUCLEOTIDE SEQUENCE [LARGE SCALE GENOMIC DNA]</scope>
    <source>
        <strain evidence="4">ATCC 14091 / BCRC 22168 / CBS 111 / JCM 3599 / NBRC 0793 / NRRL Y-1031 F-60-10</strain>
    </source>
</reference>
<feature type="compositionally biased region" description="Basic and acidic residues" evidence="1">
    <location>
        <begin position="337"/>
        <end position="349"/>
    </location>
</feature>
<evidence type="ECO:0000259" key="2">
    <source>
        <dbReference type="PROSITE" id="PS50174"/>
    </source>
</evidence>
<dbReference type="InterPro" id="IPR025239">
    <property type="entry name" value="DUF4187"/>
</dbReference>
<keyword evidence="4" id="KW-1185">Reference proteome</keyword>
<dbReference type="Pfam" id="PF13821">
    <property type="entry name" value="DUF4187"/>
    <property type="match status" value="1"/>
</dbReference>
<feature type="region of interest" description="Disordered" evidence="1">
    <location>
        <begin position="1"/>
        <end position="25"/>
    </location>
</feature>
<feature type="domain" description="G-patch" evidence="2">
    <location>
        <begin position="170"/>
        <end position="219"/>
    </location>
</feature>
<protein>
    <submittedName>
        <fullName evidence="3">Tuftelin-interacting protein 11</fullName>
    </submittedName>
</protein>
<dbReference type="FunCoup" id="K0KG36">
    <property type="interactions" value="246"/>
</dbReference>
<evidence type="ECO:0000313" key="4">
    <source>
        <dbReference type="Proteomes" id="UP000009328"/>
    </source>
</evidence>
<dbReference type="AlphaFoldDB" id="K0KG36"/>
<evidence type="ECO:0000313" key="3">
    <source>
        <dbReference type="EMBL" id="CCH41906.1"/>
    </source>
</evidence>
<dbReference type="InParanoid" id="K0KG36"/>
<dbReference type="EMBL" id="CAIF01000030">
    <property type="protein sequence ID" value="CCH41906.1"/>
    <property type="molecule type" value="Genomic_DNA"/>
</dbReference>
<feature type="compositionally biased region" description="Basic and acidic residues" evidence="1">
    <location>
        <begin position="96"/>
        <end position="121"/>
    </location>
</feature>
<proteinExistence type="predicted"/>
<dbReference type="PANTHER" id="PTHR21032:SF0">
    <property type="entry name" value="G PATCH DOMAIN-CONTAINING PROTEIN 11"/>
    <property type="match status" value="1"/>
</dbReference>
<organism evidence="3 4">
    <name type="scientific">Wickerhamomyces ciferrii (strain ATCC 14091 / BCRC 22168 / CBS 111 / JCM 3599 / NBRC 0793 / NRRL Y-1031 F-60-10)</name>
    <name type="common">Yeast</name>
    <name type="synonym">Pichia ciferrii</name>
    <dbReference type="NCBI Taxonomy" id="1206466"/>
    <lineage>
        <taxon>Eukaryota</taxon>
        <taxon>Fungi</taxon>
        <taxon>Dikarya</taxon>
        <taxon>Ascomycota</taxon>
        <taxon>Saccharomycotina</taxon>
        <taxon>Saccharomycetes</taxon>
        <taxon>Phaffomycetales</taxon>
        <taxon>Wickerhamomycetaceae</taxon>
        <taxon>Wickerhamomyces</taxon>
    </lineage>
</organism>
<dbReference type="eggNOG" id="KOG1994">
    <property type="taxonomic scope" value="Eukaryota"/>
</dbReference>
<name>K0KG36_WICCF</name>
<dbReference type="PROSITE" id="PS50174">
    <property type="entry name" value="G_PATCH"/>
    <property type="match status" value="1"/>
</dbReference>
<dbReference type="InterPro" id="IPR039249">
    <property type="entry name" value="GPATCH11"/>
</dbReference>
<dbReference type="GO" id="GO:0000776">
    <property type="term" value="C:kinetochore"/>
    <property type="evidence" value="ECO:0007669"/>
    <property type="project" value="TreeGrafter"/>
</dbReference>
<feature type="compositionally biased region" description="Basic and acidic residues" evidence="1">
    <location>
        <begin position="136"/>
        <end position="147"/>
    </location>
</feature>
<accession>K0KG36</accession>